<dbReference type="Proteomes" id="UP001230504">
    <property type="component" value="Unassembled WGS sequence"/>
</dbReference>
<proteinExistence type="predicted"/>
<keyword evidence="2" id="KW-1185">Reference proteome</keyword>
<sequence length="60" mass="6863">MIQNKYKLSWLEAGIFIPKFLRAVVSAQGYSSVWVESGYIGRLAIHLSREQTEIVFCQTV</sequence>
<comment type="caution">
    <text evidence="1">The sequence shown here is derived from an EMBL/GenBank/DDBJ whole genome shotgun (WGS) entry which is preliminary data.</text>
</comment>
<accession>A0AAD8UXB3</accession>
<reference evidence="1" key="1">
    <citation type="submission" date="2021-06" db="EMBL/GenBank/DDBJ databases">
        <title>Comparative genomics, transcriptomics and evolutionary studies reveal genomic signatures of adaptation to plant cell wall in hemibiotrophic fungi.</title>
        <authorList>
            <consortium name="DOE Joint Genome Institute"/>
            <person name="Baroncelli R."/>
            <person name="Diaz J.F."/>
            <person name="Benocci T."/>
            <person name="Peng M."/>
            <person name="Battaglia E."/>
            <person name="Haridas S."/>
            <person name="Andreopoulos W."/>
            <person name="Labutti K."/>
            <person name="Pangilinan J."/>
            <person name="Floch G.L."/>
            <person name="Makela M.R."/>
            <person name="Henrissat B."/>
            <person name="Grigoriev I.V."/>
            <person name="Crouch J.A."/>
            <person name="De Vries R.P."/>
            <person name="Sukno S.A."/>
            <person name="Thon M.R."/>
        </authorList>
    </citation>
    <scope>NUCLEOTIDE SEQUENCE</scope>
    <source>
        <strain evidence="1">CBS 125086</strain>
    </source>
</reference>
<evidence type="ECO:0000313" key="1">
    <source>
        <dbReference type="EMBL" id="KAK1558184.1"/>
    </source>
</evidence>
<gene>
    <name evidence="1" type="ORF">LY79DRAFT_574346</name>
</gene>
<dbReference type="EMBL" id="JAHLJV010000496">
    <property type="protein sequence ID" value="KAK1558184.1"/>
    <property type="molecule type" value="Genomic_DNA"/>
</dbReference>
<evidence type="ECO:0000313" key="2">
    <source>
        <dbReference type="Proteomes" id="UP001230504"/>
    </source>
</evidence>
<organism evidence="1 2">
    <name type="scientific">Colletotrichum navitas</name>
    <dbReference type="NCBI Taxonomy" id="681940"/>
    <lineage>
        <taxon>Eukaryota</taxon>
        <taxon>Fungi</taxon>
        <taxon>Dikarya</taxon>
        <taxon>Ascomycota</taxon>
        <taxon>Pezizomycotina</taxon>
        <taxon>Sordariomycetes</taxon>
        <taxon>Hypocreomycetidae</taxon>
        <taxon>Glomerellales</taxon>
        <taxon>Glomerellaceae</taxon>
        <taxon>Colletotrichum</taxon>
        <taxon>Colletotrichum graminicola species complex</taxon>
    </lineage>
</organism>
<protein>
    <submittedName>
        <fullName evidence="1">Uncharacterized protein</fullName>
    </submittedName>
</protein>
<dbReference type="GeneID" id="85443821"/>
<feature type="non-terminal residue" evidence="1">
    <location>
        <position position="60"/>
    </location>
</feature>
<dbReference type="RefSeq" id="XP_060406601.1">
    <property type="nucleotide sequence ID" value="XM_060559581.1"/>
</dbReference>
<dbReference type="AlphaFoldDB" id="A0AAD8UXB3"/>
<name>A0AAD8UXB3_9PEZI</name>